<dbReference type="InterPro" id="IPR036422">
    <property type="entry name" value="RuBisCO_lsu_N_sf"/>
</dbReference>
<feature type="domain" description="Ribulose bisphosphate carboxylase large subunit ferrodoxin-like N-terminal" evidence="2">
    <location>
        <begin position="50"/>
        <end position="142"/>
    </location>
</feature>
<dbReference type="PANTHER" id="PTHR42704">
    <property type="entry name" value="RIBULOSE BISPHOSPHATE CARBOXYLASE"/>
    <property type="match status" value="1"/>
</dbReference>
<dbReference type="InterPro" id="IPR033966">
    <property type="entry name" value="RuBisCO"/>
</dbReference>
<dbReference type="SUPFAM" id="SSF51649">
    <property type="entry name" value="RuBisCo, C-terminal domain"/>
    <property type="match status" value="1"/>
</dbReference>
<proteinExistence type="predicted"/>
<dbReference type="EMBL" id="LR131823">
    <property type="protein sequence ID" value="VDS11211.1"/>
    <property type="molecule type" value="Genomic_DNA"/>
</dbReference>
<dbReference type="SFLD" id="SFLDS00014">
    <property type="entry name" value="RuBisCO"/>
    <property type="match status" value="1"/>
</dbReference>
<reference evidence="3" key="1">
    <citation type="submission" date="2018-12" db="EMBL/GenBank/DDBJ databases">
        <authorList>
            <person name="Jaffe A."/>
        </authorList>
    </citation>
    <scope>NUCLEOTIDE SEQUENCE</scope>
</reference>
<dbReference type="AlphaFoldDB" id="A0A447IUJ5"/>
<dbReference type="Gene3D" id="3.20.20.110">
    <property type="entry name" value="Ribulose bisphosphate carboxylase, large subunit, C-terminal domain"/>
    <property type="match status" value="1"/>
</dbReference>
<evidence type="ECO:0000259" key="1">
    <source>
        <dbReference type="Pfam" id="PF00016"/>
    </source>
</evidence>
<gene>
    <name evidence="3" type="primary">rbcL</name>
</gene>
<dbReference type="GO" id="GO:0015977">
    <property type="term" value="P:carbon fixation"/>
    <property type="evidence" value="ECO:0007669"/>
    <property type="project" value="InterPro"/>
</dbReference>
<evidence type="ECO:0000313" key="3">
    <source>
        <dbReference type="EMBL" id="VDS11198.1"/>
    </source>
</evidence>
<dbReference type="InterPro" id="IPR000685">
    <property type="entry name" value="RuBisCO_lsu_C"/>
</dbReference>
<dbReference type="PANTHER" id="PTHR42704:SF17">
    <property type="entry name" value="RIBULOSE BISPHOSPHATE CARBOXYLASE LARGE CHAIN"/>
    <property type="match status" value="1"/>
</dbReference>
<dbReference type="Gene3D" id="3.30.70.150">
    <property type="entry name" value="RuBisCO large subunit, N-terminal domain"/>
    <property type="match status" value="1"/>
</dbReference>
<name>A0A447IUJ5_9ARCH</name>
<feature type="domain" description="Ribulose bisphosphate carboxylase large subunit C-terminal" evidence="1">
    <location>
        <begin position="153"/>
        <end position="460"/>
    </location>
</feature>
<protein>
    <submittedName>
        <fullName evidence="3">RuBisCO long chain, Form III-like</fullName>
    </submittedName>
</protein>
<dbReference type="SUPFAM" id="SSF54966">
    <property type="entry name" value="RuBisCO, large subunit, small (N-terminal) domain"/>
    <property type="match status" value="1"/>
</dbReference>
<dbReference type="GO" id="GO:0016984">
    <property type="term" value="F:ribulose-bisphosphate carboxylase activity"/>
    <property type="evidence" value="ECO:0007669"/>
    <property type="project" value="InterPro"/>
</dbReference>
<dbReference type="EMBL" id="LR131810">
    <property type="protein sequence ID" value="VDS11198.1"/>
    <property type="molecule type" value="Genomic_DNA"/>
</dbReference>
<evidence type="ECO:0000259" key="2">
    <source>
        <dbReference type="Pfam" id="PF02788"/>
    </source>
</evidence>
<dbReference type="InterPro" id="IPR036376">
    <property type="entry name" value="RuBisCO_lsu_C_sf"/>
</dbReference>
<accession>A0A447IUJ5</accession>
<dbReference type="SFLD" id="SFLDG00301">
    <property type="entry name" value="RuBisCO-like_proteins"/>
    <property type="match status" value="1"/>
</dbReference>
<dbReference type="InterPro" id="IPR017443">
    <property type="entry name" value="RuBisCO_lsu_fd_N"/>
</dbReference>
<organism evidence="3">
    <name type="scientific">uncultured Candidatus Pacearchaeota archaeon</name>
    <dbReference type="NCBI Taxonomy" id="2109283"/>
    <lineage>
        <taxon>Archaea</taxon>
        <taxon>Candidatus Pacearchaeota</taxon>
        <taxon>environmental samples</taxon>
    </lineage>
</organism>
<dbReference type="Pfam" id="PF00016">
    <property type="entry name" value="RuBisCO_large"/>
    <property type="match status" value="1"/>
</dbReference>
<sequence length="468" mass="51807">MAVQFNYLAKKGWKPKNPDENYIITLLKVELSESAVKEGKKSGKTQKELFEKAAATIASESSIGTWTKVYDGEDSGIPLAEKYRALAYDLDYRKNMFKIAYPIELFELDNISGLLAGITGNIAGMKMLSGLRVYDVRLPKKMIEKFPGPMFGVPGIRKMLDKPKGPITITVPKPKIGRTDVEQAKLAYQLTTAGNGTYGGIKDDENLTNLAFNSFEKRARLVLAQLDIAEKLTGNKKIYLCNLTHSNIETMEQRAKLIKSLGGRYFMMDVVTTGFAALDTMRRKNTGLAIHAHRAMHAFMTRDNSPGVHGNGKLNGFSVSMIFLAKIFRLLGVDNLHGGSPLAKMEDYGEAKYIREVLQEQITKPDKKIPSLGQNWHHIKPVWMVTSGGLHPGDIEAVMKIIGEDIVIQLGGGVLGHPHGIDAGVKAVEEAIECYYRRIPLKKFAEQNSSSELASAVNLWGYGPRIVY</sequence>
<dbReference type="Pfam" id="PF02788">
    <property type="entry name" value="RuBisCO_large_N"/>
    <property type="match status" value="1"/>
</dbReference>
<dbReference type="GO" id="GO:0000287">
    <property type="term" value="F:magnesium ion binding"/>
    <property type="evidence" value="ECO:0007669"/>
    <property type="project" value="InterPro"/>
</dbReference>